<evidence type="ECO:0000313" key="4">
    <source>
        <dbReference type="EMBL" id="PIL30293.1"/>
    </source>
</evidence>
<evidence type="ECO:0000313" key="5">
    <source>
        <dbReference type="Proteomes" id="UP000230002"/>
    </source>
</evidence>
<dbReference type="Gene3D" id="3.40.50.720">
    <property type="entry name" value="NAD(P)-binding Rossmann-like Domain"/>
    <property type="match status" value="1"/>
</dbReference>
<keyword evidence="2" id="KW-0521">NADP</keyword>
<dbReference type="InterPro" id="IPR036291">
    <property type="entry name" value="NAD(P)-bd_dom_sf"/>
</dbReference>
<name>A0A2G8S947_9APHY</name>
<dbReference type="OrthoDB" id="9876299at2759"/>
<dbReference type="PANTHER" id="PTHR43544:SF7">
    <property type="entry name" value="NADB-LER2"/>
    <property type="match status" value="1"/>
</dbReference>
<evidence type="ECO:0000256" key="2">
    <source>
        <dbReference type="ARBA" id="ARBA00022857"/>
    </source>
</evidence>
<sequence>MEELDAAFISAYKINSLGPIHVITAFLPLLRASDTKKIVVIGSGAADPKSTRALRLSTTVAYARTKAAALLATTKFAVKLEDEGFVVVTLSPGMVDCSATAGADSEALAASLKDFSTSVKDRTGIEVTPLTPEASVAAQLQVIDGLQPSHNGLFLQHTGAEYRPRS</sequence>
<comment type="caution">
    <text evidence="4">The sequence shown here is derived from an EMBL/GenBank/DDBJ whole genome shotgun (WGS) entry which is preliminary data.</text>
</comment>
<reference evidence="4 5" key="1">
    <citation type="journal article" date="2015" name="Sci. Rep.">
        <title>Chromosome-level genome map provides insights into diverse defense mechanisms in the medicinal fungus Ganoderma sinense.</title>
        <authorList>
            <person name="Zhu Y."/>
            <person name="Xu J."/>
            <person name="Sun C."/>
            <person name="Zhou S."/>
            <person name="Xu H."/>
            <person name="Nelson D.R."/>
            <person name="Qian J."/>
            <person name="Song J."/>
            <person name="Luo H."/>
            <person name="Xiang L."/>
            <person name="Li Y."/>
            <person name="Xu Z."/>
            <person name="Ji A."/>
            <person name="Wang L."/>
            <person name="Lu S."/>
            <person name="Hayward A."/>
            <person name="Sun W."/>
            <person name="Li X."/>
            <person name="Schwartz D.C."/>
            <person name="Wang Y."/>
            <person name="Chen S."/>
        </authorList>
    </citation>
    <scope>NUCLEOTIDE SEQUENCE [LARGE SCALE GENOMIC DNA]</scope>
    <source>
        <strain evidence="4 5">ZZ0214-1</strain>
    </source>
</reference>
<dbReference type="PANTHER" id="PTHR43544">
    <property type="entry name" value="SHORT-CHAIN DEHYDROGENASE/REDUCTASE"/>
    <property type="match status" value="1"/>
</dbReference>
<protein>
    <submittedName>
        <fullName evidence="4">Uncharacterized protein</fullName>
    </submittedName>
</protein>
<evidence type="ECO:0000256" key="3">
    <source>
        <dbReference type="ARBA" id="ARBA00023002"/>
    </source>
</evidence>
<dbReference type="SUPFAM" id="SSF51735">
    <property type="entry name" value="NAD(P)-binding Rossmann-fold domains"/>
    <property type="match status" value="1"/>
</dbReference>
<dbReference type="InterPro" id="IPR051468">
    <property type="entry name" value="Fungal_SecMetab_SDRs"/>
</dbReference>
<dbReference type="GO" id="GO:0016491">
    <property type="term" value="F:oxidoreductase activity"/>
    <property type="evidence" value="ECO:0007669"/>
    <property type="project" value="UniProtKB-KW"/>
</dbReference>
<evidence type="ECO:0000256" key="1">
    <source>
        <dbReference type="ARBA" id="ARBA00006484"/>
    </source>
</evidence>
<dbReference type="EMBL" id="AYKW01000015">
    <property type="protein sequence ID" value="PIL30293.1"/>
    <property type="molecule type" value="Genomic_DNA"/>
</dbReference>
<gene>
    <name evidence="4" type="ORF">GSI_07474</name>
</gene>
<dbReference type="Proteomes" id="UP000230002">
    <property type="component" value="Unassembled WGS sequence"/>
</dbReference>
<comment type="similarity">
    <text evidence="1">Belongs to the short-chain dehydrogenases/reductases (SDR) family.</text>
</comment>
<organism evidence="4 5">
    <name type="scientific">Ganoderma sinense ZZ0214-1</name>
    <dbReference type="NCBI Taxonomy" id="1077348"/>
    <lineage>
        <taxon>Eukaryota</taxon>
        <taxon>Fungi</taxon>
        <taxon>Dikarya</taxon>
        <taxon>Basidiomycota</taxon>
        <taxon>Agaricomycotina</taxon>
        <taxon>Agaricomycetes</taxon>
        <taxon>Polyporales</taxon>
        <taxon>Polyporaceae</taxon>
        <taxon>Ganoderma</taxon>
    </lineage>
</organism>
<keyword evidence="3" id="KW-0560">Oxidoreductase</keyword>
<dbReference type="AlphaFoldDB" id="A0A2G8S947"/>
<proteinExistence type="inferred from homology"/>
<dbReference type="InterPro" id="IPR002347">
    <property type="entry name" value="SDR_fam"/>
</dbReference>
<dbReference type="Pfam" id="PF00106">
    <property type="entry name" value="adh_short"/>
    <property type="match status" value="1"/>
</dbReference>
<keyword evidence="5" id="KW-1185">Reference proteome</keyword>
<accession>A0A2G8S947</accession>
<dbReference type="GO" id="GO:0005737">
    <property type="term" value="C:cytoplasm"/>
    <property type="evidence" value="ECO:0007669"/>
    <property type="project" value="TreeGrafter"/>
</dbReference>